<dbReference type="PANTHER" id="PTHR31066">
    <property type="entry name" value="OS05G0427100 PROTEIN-RELATED"/>
    <property type="match status" value="1"/>
</dbReference>
<feature type="region of interest" description="Disordered" evidence="1">
    <location>
        <begin position="1"/>
        <end position="23"/>
    </location>
</feature>
<dbReference type="PANTHER" id="PTHR31066:SF47">
    <property type="entry name" value="PB1 DOMAIN-CONTAINING PROTEIN"/>
    <property type="match status" value="1"/>
</dbReference>
<feature type="region of interest" description="Disordered" evidence="1">
    <location>
        <begin position="236"/>
        <end position="269"/>
    </location>
</feature>
<sequence>MRTNCAMPEENVSASESAPGSPDEKIKLLCSHGGRILPRPSDGQLKYVGGETRVISIARGIKLDELMKKLRYQQIEGEDMVLKYQIVPEDLDALVSVKTDEDVGYMIEECERHRTVGGSTRLRAFLFPSKPVVVLEQSPFRIISQEAAIEQLYIDAINGIIHRNNMVEGSKSSEESGKPNLALNSPQVFSISSACTSPKSPDDDIVSSSHSNNMMLNMGGFLNGGGGGMHKVQSMPSFGSSNLSGGGHHHHQQSGHYTPPLNESPRSPHYQQRSIMHHNNHFHGYQFGRPMVDPYRGPKPNMMGSVRSPGSPQHRNHYCYPTRQRQGGRMIGLSCNKCIMMPDDCYYERRAVRSASPSPMPLSPRYGGGHTMA</sequence>
<evidence type="ECO:0000259" key="2">
    <source>
        <dbReference type="SMART" id="SM00666"/>
    </source>
</evidence>
<evidence type="ECO:0000313" key="3">
    <source>
        <dbReference type="EMBL" id="CAH9091523.1"/>
    </source>
</evidence>
<reference evidence="3" key="1">
    <citation type="submission" date="2022-07" db="EMBL/GenBank/DDBJ databases">
        <authorList>
            <person name="Macas J."/>
            <person name="Novak P."/>
            <person name="Neumann P."/>
        </authorList>
    </citation>
    <scope>NUCLEOTIDE SEQUENCE</scope>
</reference>
<dbReference type="Pfam" id="PF00564">
    <property type="entry name" value="PB1"/>
    <property type="match status" value="1"/>
</dbReference>
<protein>
    <recommendedName>
        <fullName evidence="2">PB1 domain-containing protein</fullName>
    </recommendedName>
</protein>
<dbReference type="AlphaFoldDB" id="A0A9P1EB58"/>
<dbReference type="CDD" id="cd06410">
    <property type="entry name" value="PB1_UP2"/>
    <property type="match status" value="1"/>
</dbReference>
<dbReference type="OrthoDB" id="1882326at2759"/>
<proteinExistence type="predicted"/>
<feature type="domain" description="PB1" evidence="2">
    <location>
        <begin position="40"/>
        <end position="129"/>
    </location>
</feature>
<name>A0A9P1EB58_CUSEU</name>
<evidence type="ECO:0000256" key="1">
    <source>
        <dbReference type="SAM" id="MobiDB-lite"/>
    </source>
</evidence>
<gene>
    <name evidence="3" type="ORF">CEURO_LOCUS11605</name>
</gene>
<comment type="caution">
    <text evidence="3">The sequence shown here is derived from an EMBL/GenBank/DDBJ whole genome shotgun (WGS) entry which is preliminary data.</text>
</comment>
<dbReference type="InterPro" id="IPR000270">
    <property type="entry name" value="PB1_dom"/>
</dbReference>
<evidence type="ECO:0000313" key="4">
    <source>
        <dbReference type="Proteomes" id="UP001152484"/>
    </source>
</evidence>
<dbReference type="SUPFAM" id="SSF54277">
    <property type="entry name" value="CAD &amp; PB1 domains"/>
    <property type="match status" value="1"/>
</dbReference>
<feature type="region of interest" description="Disordered" evidence="1">
    <location>
        <begin position="192"/>
        <end position="211"/>
    </location>
</feature>
<keyword evidence="4" id="KW-1185">Reference proteome</keyword>
<dbReference type="InterPro" id="IPR053198">
    <property type="entry name" value="Gynoecium_Dev_Regulator"/>
</dbReference>
<dbReference type="Gene3D" id="3.10.20.90">
    <property type="entry name" value="Phosphatidylinositol 3-kinase Catalytic Subunit, Chain A, domain 1"/>
    <property type="match status" value="1"/>
</dbReference>
<accession>A0A9P1EB58</accession>
<dbReference type="Proteomes" id="UP001152484">
    <property type="component" value="Unassembled WGS sequence"/>
</dbReference>
<dbReference type="EMBL" id="CAMAPE010000027">
    <property type="protein sequence ID" value="CAH9091523.1"/>
    <property type="molecule type" value="Genomic_DNA"/>
</dbReference>
<dbReference type="SMART" id="SM00666">
    <property type="entry name" value="PB1"/>
    <property type="match status" value="1"/>
</dbReference>
<organism evidence="3 4">
    <name type="scientific">Cuscuta europaea</name>
    <name type="common">European dodder</name>
    <dbReference type="NCBI Taxonomy" id="41803"/>
    <lineage>
        <taxon>Eukaryota</taxon>
        <taxon>Viridiplantae</taxon>
        <taxon>Streptophyta</taxon>
        <taxon>Embryophyta</taxon>
        <taxon>Tracheophyta</taxon>
        <taxon>Spermatophyta</taxon>
        <taxon>Magnoliopsida</taxon>
        <taxon>eudicotyledons</taxon>
        <taxon>Gunneridae</taxon>
        <taxon>Pentapetalae</taxon>
        <taxon>asterids</taxon>
        <taxon>lamiids</taxon>
        <taxon>Solanales</taxon>
        <taxon>Convolvulaceae</taxon>
        <taxon>Cuscuteae</taxon>
        <taxon>Cuscuta</taxon>
        <taxon>Cuscuta subgen. Cuscuta</taxon>
    </lineage>
</organism>